<keyword evidence="2" id="KW-1185">Reference proteome</keyword>
<dbReference type="InterPro" id="IPR052077">
    <property type="entry name" value="CcrZ_PhaseVar_Mediator"/>
</dbReference>
<organism evidence="1 2">
    <name type="scientific">Clostridium moutaii</name>
    <dbReference type="NCBI Taxonomy" id="3240932"/>
    <lineage>
        <taxon>Bacteria</taxon>
        <taxon>Bacillati</taxon>
        <taxon>Bacillota</taxon>
        <taxon>Clostridia</taxon>
        <taxon>Eubacteriales</taxon>
        <taxon>Clostridiaceae</taxon>
        <taxon>Clostridium</taxon>
    </lineage>
</organism>
<protein>
    <submittedName>
        <fullName evidence="1">Choline kinase family protein</fullName>
    </submittedName>
</protein>
<comment type="caution">
    <text evidence="1">The sequence shown here is derived from an EMBL/GenBank/DDBJ whole genome shotgun (WGS) entry which is preliminary data.</text>
</comment>
<accession>A0ABV4BQ36</accession>
<dbReference type="EMBL" id="JBGEWD010000011">
    <property type="protein sequence ID" value="MEY8000902.1"/>
    <property type="molecule type" value="Genomic_DNA"/>
</dbReference>
<evidence type="ECO:0000313" key="2">
    <source>
        <dbReference type="Proteomes" id="UP001564657"/>
    </source>
</evidence>
<keyword evidence="1" id="KW-0418">Kinase</keyword>
<dbReference type="Proteomes" id="UP001564657">
    <property type="component" value="Unassembled WGS sequence"/>
</dbReference>
<dbReference type="InterPro" id="IPR011009">
    <property type="entry name" value="Kinase-like_dom_sf"/>
</dbReference>
<dbReference type="Gene3D" id="3.90.1200.10">
    <property type="match status" value="1"/>
</dbReference>
<proteinExistence type="predicted"/>
<dbReference type="Pfam" id="PF01633">
    <property type="entry name" value="Choline_kinase"/>
    <property type="match status" value="1"/>
</dbReference>
<sequence length="311" mass="36229">MEMEDLVQKKLRSIFNDNNIIFDKSRFAGGLTNYNYIMNINGTEYVIRQPGAMTNLMINRKKEKFNEKIAAKLGINSECVYFDEVSGIKISLFIKNSKNIAKVDPCCHKNLKAVSALMKRIHSSGEQLANSFDWTIELDKYERIIQELNGDFFFDYTVLKNQLIDFMEKNIKNTISVPCHNDTVPENFLVGPNGKTYLVDWEYSGMNDPSWDVAAYILESKLNSKAIQYLLLDYYGKFPSLEEILKIKCYMAAQDLLWMVWAMVRHYSGDDFLDYCCFRYERFQKNVNAIRIWPEYSIADMIKNISSTIAF</sequence>
<dbReference type="PANTHER" id="PTHR40086:SF1">
    <property type="entry name" value="CELL CYCLE REGULATOR CCRZ"/>
    <property type="match status" value="1"/>
</dbReference>
<name>A0ABV4BQ36_9CLOT</name>
<gene>
    <name evidence="1" type="ORF">AB8U03_11970</name>
</gene>
<evidence type="ECO:0000313" key="1">
    <source>
        <dbReference type="EMBL" id="MEY8000902.1"/>
    </source>
</evidence>
<reference evidence="1 2" key="1">
    <citation type="submission" date="2024-08" db="EMBL/GenBank/DDBJ databases">
        <title>Clostridium lapicellarii sp. nov., and Clostridium renhuaiense sp. nov., two species isolated from the mud in a fermentation cellar used for producing sauce-flavour Chinese liquors.</title>
        <authorList>
            <person name="Yang F."/>
            <person name="Wang H."/>
            <person name="Chen L.Q."/>
            <person name="Zhou N."/>
            <person name="Lu J.J."/>
            <person name="Pu X.X."/>
            <person name="Wan B."/>
            <person name="Wang L."/>
            <person name="Liu S.J."/>
        </authorList>
    </citation>
    <scope>NUCLEOTIDE SEQUENCE [LARGE SCALE GENOMIC DNA]</scope>
    <source>
        <strain evidence="1 2">MT-5</strain>
    </source>
</reference>
<dbReference type="GO" id="GO:0016301">
    <property type="term" value="F:kinase activity"/>
    <property type="evidence" value="ECO:0007669"/>
    <property type="project" value="UniProtKB-KW"/>
</dbReference>
<dbReference type="RefSeq" id="WP_369704796.1">
    <property type="nucleotide sequence ID" value="NZ_JBGEWD010000011.1"/>
</dbReference>
<dbReference type="Gene3D" id="3.30.200.20">
    <property type="entry name" value="Phosphorylase Kinase, domain 1"/>
    <property type="match status" value="1"/>
</dbReference>
<dbReference type="PANTHER" id="PTHR40086">
    <property type="entry name" value="PHOSPHOTRANSFERASE YTMP-RELATED"/>
    <property type="match status" value="1"/>
</dbReference>
<keyword evidence="1" id="KW-0808">Transferase</keyword>
<dbReference type="SUPFAM" id="SSF56112">
    <property type="entry name" value="Protein kinase-like (PK-like)"/>
    <property type="match status" value="1"/>
</dbReference>
<dbReference type="CDD" id="cd05151">
    <property type="entry name" value="ChoK-like"/>
    <property type="match status" value="1"/>
</dbReference>